<dbReference type="SMART" id="SM00563">
    <property type="entry name" value="PlsC"/>
    <property type="match status" value="1"/>
</dbReference>
<dbReference type="OrthoDB" id="9808424at2"/>
<dbReference type="KEGG" id="taw:EI545_19565"/>
<proteinExistence type="predicted"/>
<name>A0A3S8UB25_9RHOB</name>
<dbReference type="PANTHER" id="PTHR10434:SF11">
    <property type="entry name" value="1-ACYL-SN-GLYCEROL-3-PHOSPHATE ACYLTRANSFERASE"/>
    <property type="match status" value="1"/>
</dbReference>
<evidence type="ECO:0000256" key="1">
    <source>
        <dbReference type="ARBA" id="ARBA00005189"/>
    </source>
</evidence>
<dbReference type="Pfam" id="PF01553">
    <property type="entry name" value="Acyltransferase"/>
    <property type="match status" value="1"/>
</dbReference>
<evidence type="ECO:0000259" key="4">
    <source>
        <dbReference type="SMART" id="SM00563"/>
    </source>
</evidence>
<dbReference type="SUPFAM" id="SSF69593">
    <property type="entry name" value="Glycerol-3-phosphate (1)-acyltransferase"/>
    <property type="match status" value="1"/>
</dbReference>
<dbReference type="EMBL" id="CP034328">
    <property type="protein sequence ID" value="AZL60827.1"/>
    <property type="molecule type" value="Genomic_DNA"/>
</dbReference>
<dbReference type="GO" id="GO:0003841">
    <property type="term" value="F:1-acylglycerol-3-phosphate O-acyltransferase activity"/>
    <property type="evidence" value="ECO:0007669"/>
    <property type="project" value="TreeGrafter"/>
</dbReference>
<accession>A0A3S8UB25</accession>
<comment type="pathway">
    <text evidence="1">Lipid metabolism.</text>
</comment>
<dbReference type="AlphaFoldDB" id="A0A3S8UB25"/>
<feature type="domain" description="Phospholipid/glycerol acyltransferase" evidence="4">
    <location>
        <begin position="41"/>
        <end position="163"/>
    </location>
</feature>
<protein>
    <submittedName>
        <fullName evidence="5">1-acyl-sn-glycerol-3-phosphate acyltransferase</fullName>
    </submittedName>
</protein>
<gene>
    <name evidence="5" type="ORF">EI545_19565</name>
</gene>
<evidence type="ECO:0000313" key="6">
    <source>
        <dbReference type="Proteomes" id="UP000282002"/>
    </source>
</evidence>
<evidence type="ECO:0000313" key="5">
    <source>
        <dbReference type="EMBL" id="AZL60827.1"/>
    </source>
</evidence>
<evidence type="ECO:0000256" key="2">
    <source>
        <dbReference type="ARBA" id="ARBA00022679"/>
    </source>
</evidence>
<sequence>MTPVLRSFAARAVGQAISLFARFMTAPRAIWQGIEPVARQRVYFANHSSNGDFVLLWTVLPPPLRRQTRPVAALDYWLKSPLRAFIGRDVFNAVLIDRRPEARTTDPVAQMVEALDQGSSLILFPEGQRNSSDAVLLPFKSGLYHLAKARPEVDLVPVWIANLNKVMPKGEIIPVPLICTLTFGAALHLSPEEAKDAFLARASSALLALGQLQR</sequence>
<keyword evidence="3 5" id="KW-0012">Acyltransferase</keyword>
<dbReference type="PANTHER" id="PTHR10434">
    <property type="entry name" value="1-ACYL-SN-GLYCEROL-3-PHOSPHATE ACYLTRANSFERASE"/>
    <property type="match status" value="1"/>
</dbReference>
<dbReference type="InterPro" id="IPR002123">
    <property type="entry name" value="Plipid/glycerol_acylTrfase"/>
</dbReference>
<reference evidence="5 6" key="1">
    <citation type="submission" date="2018-12" db="EMBL/GenBank/DDBJ databases">
        <title>Complete genome sequencing of Tabrizicola sp. K13M18.</title>
        <authorList>
            <person name="Bae J.-W."/>
        </authorList>
    </citation>
    <scope>NUCLEOTIDE SEQUENCE [LARGE SCALE GENOMIC DNA]</scope>
    <source>
        <strain evidence="5 6">K13M18</strain>
    </source>
</reference>
<dbReference type="GO" id="GO:0006654">
    <property type="term" value="P:phosphatidic acid biosynthetic process"/>
    <property type="evidence" value="ECO:0007669"/>
    <property type="project" value="TreeGrafter"/>
</dbReference>
<evidence type="ECO:0000256" key="3">
    <source>
        <dbReference type="ARBA" id="ARBA00023315"/>
    </source>
</evidence>
<dbReference type="Proteomes" id="UP000282002">
    <property type="component" value="Chromosome"/>
</dbReference>
<keyword evidence="2 5" id="KW-0808">Transferase</keyword>
<organism evidence="5 6">
    <name type="scientific">Tabrizicola piscis</name>
    <dbReference type="NCBI Taxonomy" id="2494374"/>
    <lineage>
        <taxon>Bacteria</taxon>
        <taxon>Pseudomonadati</taxon>
        <taxon>Pseudomonadota</taxon>
        <taxon>Alphaproteobacteria</taxon>
        <taxon>Rhodobacterales</taxon>
        <taxon>Paracoccaceae</taxon>
        <taxon>Tabrizicola</taxon>
    </lineage>
</organism>
<keyword evidence="6" id="KW-1185">Reference proteome</keyword>
<dbReference type="CDD" id="cd07989">
    <property type="entry name" value="LPLAT_AGPAT-like"/>
    <property type="match status" value="1"/>
</dbReference>